<gene>
    <name evidence="5" type="ORF">Cvel_23744</name>
</gene>
<dbReference type="InterPro" id="IPR009091">
    <property type="entry name" value="RCC1/BLIP-II"/>
</dbReference>
<proteinExistence type="predicted"/>
<feature type="repeat" description="RCC1" evidence="2">
    <location>
        <begin position="294"/>
        <end position="344"/>
    </location>
</feature>
<dbReference type="InterPro" id="IPR051210">
    <property type="entry name" value="Ub_ligase/GEF_domain"/>
</dbReference>
<evidence type="ECO:0000259" key="4">
    <source>
        <dbReference type="Pfam" id="PF25390"/>
    </source>
</evidence>
<dbReference type="Pfam" id="PF25390">
    <property type="entry name" value="WD40_RLD"/>
    <property type="match status" value="1"/>
</dbReference>
<dbReference type="PANTHER" id="PTHR22870:SF466">
    <property type="entry name" value="ANKYRIN REPEAT-CONTAINING PROTEIN"/>
    <property type="match status" value="1"/>
</dbReference>
<dbReference type="Pfam" id="PF13540">
    <property type="entry name" value="RCC1_2"/>
    <property type="match status" value="1"/>
</dbReference>
<dbReference type="InterPro" id="IPR058923">
    <property type="entry name" value="RCC1-like_dom"/>
</dbReference>
<dbReference type="InterPro" id="IPR000408">
    <property type="entry name" value="Reg_chr_condens"/>
</dbReference>
<evidence type="ECO:0000256" key="1">
    <source>
        <dbReference type="ARBA" id="ARBA00022737"/>
    </source>
</evidence>
<feature type="repeat" description="RCC1" evidence="2">
    <location>
        <begin position="488"/>
        <end position="541"/>
    </location>
</feature>
<feature type="repeat" description="RCC1" evidence="2">
    <location>
        <begin position="234"/>
        <end position="293"/>
    </location>
</feature>
<feature type="domain" description="RCC1-like" evidence="4">
    <location>
        <begin position="203"/>
        <end position="571"/>
    </location>
</feature>
<feature type="repeat" description="RCC1" evidence="2">
    <location>
        <begin position="599"/>
        <end position="650"/>
    </location>
</feature>
<reference evidence="5" key="1">
    <citation type="submission" date="2014-11" db="EMBL/GenBank/DDBJ databases">
        <authorList>
            <person name="Otto D Thomas"/>
            <person name="Naeem Raeece"/>
        </authorList>
    </citation>
    <scope>NUCLEOTIDE SEQUENCE</scope>
</reference>
<feature type="region of interest" description="Disordered" evidence="3">
    <location>
        <begin position="834"/>
        <end position="862"/>
    </location>
</feature>
<dbReference type="PRINTS" id="PR00633">
    <property type="entry name" value="RCCNDNSATION"/>
</dbReference>
<evidence type="ECO:0000256" key="2">
    <source>
        <dbReference type="PROSITE-ProRule" id="PRU00235"/>
    </source>
</evidence>
<keyword evidence="1" id="KW-0677">Repeat</keyword>
<feature type="non-terminal residue" evidence="5">
    <location>
        <position position="1163"/>
    </location>
</feature>
<feature type="repeat" description="RCC1" evidence="2">
    <location>
        <begin position="41"/>
        <end position="106"/>
    </location>
</feature>
<feature type="repeat" description="RCC1" evidence="2">
    <location>
        <begin position="182"/>
        <end position="233"/>
    </location>
</feature>
<evidence type="ECO:0000313" key="5">
    <source>
        <dbReference type="EMBL" id="CEM35542.1"/>
    </source>
</evidence>
<dbReference type="PANTHER" id="PTHR22870">
    <property type="entry name" value="REGULATOR OF CHROMOSOME CONDENSATION"/>
    <property type="match status" value="1"/>
</dbReference>
<evidence type="ECO:0000256" key="3">
    <source>
        <dbReference type="SAM" id="MobiDB-lite"/>
    </source>
</evidence>
<feature type="compositionally biased region" description="Polar residues" evidence="3">
    <location>
        <begin position="1151"/>
        <end position="1163"/>
    </location>
</feature>
<dbReference type="EMBL" id="CDMZ01001642">
    <property type="protein sequence ID" value="CEM35542.1"/>
    <property type="molecule type" value="Genomic_DNA"/>
</dbReference>
<feature type="repeat" description="RCC1" evidence="2">
    <location>
        <begin position="709"/>
        <end position="763"/>
    </location>
</feature>
<organism evidence="5">
    <name type="scientific">Chromera velia CCMP2878</name>
    <dbReference type="NCBI Taxonomy" id="1169474"/>
    <lineage>
        <taxon>Eukaryota</taxon>
        <taxon>Sar</taxon>
        <taxon>Alveolata</taxon>
        <taxon>Colpodellida</taxon>
        <taxon>Chromeraceae</taxon>
        <taxon>Chromera</taxon>
    </lineage>
</organism>
<accession>A0A0G4GXI6</accession>
<feature type="repeat" description="RCC1" evidence="2">
    <location>
        <begin position="542"/>
        <end position="598"/>
    </location>
</feature>
<feature type="region of interest" description="Disordered" evidence="3">
    <location>
        <begin position="1131"/>
        <end position="1163"/>
    </location>
</feature>
<dbReference type="PROSITE" id="PS50012">
    <property type="entry name" value="RCC1_3"/>
    <property type="match status" value="10"/>
</dbReference>
<feature type="repeat" description="RCC1" evidence="2">
    <location>
        <begin position="345"/>
        <end position="396"/>
    </location>
</feature>
<sequence>MKKQGGFDTAGSSYFGKMACGPFHSMVAGREDPTTENKKPAQLFVWGQNLMNVLALSSFTESTFFENDRSLADAIVDTPVVVPNFEKWEVVQVACGHHHSMVIAKLKNQNNFQVLWAFGMLARGRLGCKEFSDAEKANLGNFSYGRPICLVHHFEKTVSKNPVSILTVSCGPDYTLAVTDEHRLYAWGGNSHGQLGLAKPGDVWTPRWVETLGDVEVVSVSAGTKHALCVTSEGAAYSWGHGGNGRLGLGNDVSAFAPRHILPSTFQTVAEAEDIRVDQVSAGEAHSAAIDQSGRLFTWGNGELGRLGHGEAGDCLTPREVTSLTNLTKQVACGVFHTLAVSAKGRVFGWGMGPATGVLMGPPDGEVVPVPQQVPGLDKVVEVAVGPFHSLAAQGGTTVEEQGKLWGWGRNLHKQLGLEEEGEQDRGSFTVYQPQEIKKVKVGENAASLKAKSLEDVPVAKQVSLPWSVIKVACGGAHTLALCDSEDGKIFAWGRGDEGQLGLGKRWVSEPCPSPRLLDHIHGGAIDVAAGEDNSAYISPAGVLYTWGRDEHGKLGRGSFHPNCVAVPRRVGGWVSLRGRLIDSVVLARSHTLAIDRDGKAWAWGSGLHGRLGTGTQNDESEPQLVKLDSDTKITQVAAAAFHSCFITSDHKLLVCGKAESLCMMEDIMEPTDFTELVQTERLPSLWTCVAAGDEFTVAVPLLRARRKAAAYCWGDNRKDQLGVGFQAVKWVQIPKPMAVDDSFPPISRVACGFAHCICLVGGDESLDLEQPSPVFAWGSMASGRLGVDEDLQSDIRKRHKSSYPCPIFVSPEWDEKRKRSLIERKTKIVDSGERLSLDSLSPRSRTEMKTTARGAVEEEEEPKKQMDAACACFWTLQRQLAFEKTQTSHSMANLERQFQDVAKKATQQMRDTLRLHAEADKLRKMHPAFRRSLHIFEEVFAVLRQQPFYFHALLSQAVKERAEENEKEADKKTEVMQAPALILRLIRTVFHTVYATFPVPYPEWERKRMDDRTGGGDSSDILWRFNFQHDRKQPPKDNPWQKSDWTCMNLHVALLTHMARTEILEFVERAIAREEAQAGGEEGKGDAKRRVVPLFDKNHSAFFAAFRQFALAPVHMHEWLELLKIHETKTGTGEQGGGRQDASILRALKENTSPPFKLRSSV</sequence>
<dbReference type="AlphaFoldDB" id="A0A0G4GXI6"/>
<dbReference type="Gene3D" id="2.130.10.30">
    <property type="entry name" value="Regulator of chromosome condensation 1/beta-lactamase-inhibitor protein II"/>
    <property type="match status" value="3"/>
</dbReference>
<dbReference type="SUPFAM" id="SSF50985">
    <property type="entry name" value="RCC1/BLIP-II"/>
    <property type="match status" value="2"/>
</dbReference>
<feature type="repeat" description="RCC1" evidence="2">
    <location>
        <begin position="403"/>
        <end position="485"/>
    </location>
</feature>
<name>A0A0G4GXI6_9ALVE</name>
<dbReference type="Pfam" id="PF00415">
    <property type="entry name" value="RCC1"/>
    <property type="match status" value="3"/>
</dbReference>
<dbReference type="PROSITE" id="PS00626">
    <property type="entry name" value="RCC1_2"/>
    <property type="match status" value="3"/>
</dbReference>
<protein>
    <recommendedName>
        <fullName evidence="4">RCC1-like domain-containing protein</fullName>
    </recommendedName>
</protein>